<keyword evidence="3" id="KW-1185">Reference proteome</keyword>
<gene>
    <name evidence="2" type="ORF">G5B40_16855</name>
</gene>
<dbReference type="KEGG" id="hdh:G5B40_16855"/>
<reference evidence="2 3" key="1">
    <citation type="submission" date="2020-02" db="EMBL/GenBank/DDBJ databases">
        <title>complete genome sequence of Rhodobacteraceae bacterium.</title>
        <authorList>
            <person name="Park J."/>
            <person name="Kim Y.-S."/>
            <person name="Kim K.-H."/>
        </authorList>
    </citation>
    <scope>NUCLEOTIDE SEQUENCE [LARGE SCALE GENOMIC DNA]</scope>
    <source>
        <strain evidence="2 3">RR4-56</strain>
    </source>
</reference>
<proteinExistence type="predicted"/>
<keyword evidence="1" id="KW-0812">Transmembrane</keyword>
<keyword evidence="1" id="KW-0472">Membrane</keyword>
<dbReference type="RefSeq" id="WP_165101015.1">
    <property type="nucleotide sequence ID" value="NZ_CP049056.1"/>
</dbReference>
<name>A0A7L5BYZ6_9RHOB</name>
<dbReference type="AlphaFoldDB" id="A0A7L5BYZ6"/>
<dbReference type="EMBL" id="CP049056">
    <property type="protein sequence ID" value="QIE56962.1"/>
    <property type="molecule type" value="Genomic_DNA"/>
</dbReference>
<evidence type="ECO:0000256" key="1">
    <source>
        <dbReference type="SAM" id="Phobius"/>
    </source>
</evidence>
<keyword evidence="1" id="KW-1133">Transmembrane helix</keyword>
<sequence>MPTPAQPSSSGPNDWTEPPQLRTLRRMVAVLMATLIFGVLTIAATLVIRIMMESPPEREVATIAADEIVLPKGEEITAVGATPNALTVVTRDAAGMERIRVFHPESGAELSDMMVERR</sequence>
<dbReference type="InterPro" id="IPR045519">
    <property type="entry name" value="DUF6476"/>
</dbReference>
<evidence type="ECO:0000313" key="2">
    <source>
        <dbReference type="EMBL" id="QIE56962.1"/>
    </source>
</evidence>
<organism evidence="2 3">
    <name type="scientific">Pikeienuella piscinae</name>
    <dbReference type="NCBI Taxonomy" id="2748098"/>
    <lineage>
        <taxon>Bacteria</taxon>
        <taxon>Pseudomonadati</taxon>
        <taxon>Pseudomonadota</taxon>
        <taxon>Alphaproteobacteria</taxon>
        <taxon>Rhodobacterales</taxon>
        <taxon>Paracoccaceae</taxon>
        <taxon>Pikeienuella</taxon>
    </lineage>
</organism>
<accession>A0A7L5BYZ6</accession>
<protein>
    <submittedName>
        <fullName evidence="2">Uncharacterized protein</fullName>
    </submittedName>
</protein>
<evidence type="ECO:0000313" key="3">
    <source>
        <dbReference type="Proteomes" id="UP000503336"/>
    </source>
</evidence>
<dbReference type="Proteomes" id="UP000503336">
    <property type="component" value="Chromosome"/>
</dbReference>
<dbReference type="Pfam" id="PF20082">
    <property type="entry name" value="DUF6476"/>
    <property type="match status" value="1"/>
</dbReference>
<feature type="transmembrane region" description="Helical" evidence="1">
    <location>
        <begin position="27"/>
        <end position="48"/>
    </location>
</feature>